<dbReference type="GO" id="GO:1902475">
    <property type="term" value="P:L-alpha-amino acid transmembrane transport"/>
    <property type="evidence" value="ECO:0007669"/>
    <property type="project" value="UniProtKB-ARBA"/>
</dbReference>
<feature type="transmembrane region" description="Helical" evidence="9">
    <location>
        <begin position="49"/>
        <end position="71"/>
    </location>
</feature>
<feature type="transmembrane region" description="Helical" evidence="9">
    <location>
        <begin position="149"/>
        <end position="167"/>
    </location>
</feature>
<evidence type="ECO:0000256" key="4">
    <source>
        <dbReference type="ARBA" id="ARBA00022692"/>
    </source>
</evidence>
<dbReference type="Gene3D" id="1.10.3860.10">
    <property type="entry name" value="Sodium:dicarboxylate symporter"/>
    <property type="match status" value="1"/>
</dbReference>
<dbReference type="InterPro" id="IPR050746">
    <property type="entry name" value="DAACS"/>
</dbReference>
<dbReference type="Pfam" id="PF00375">
    <property type="entry name" value="SDF"/>
    <property type="match status" value="1"/>
</dbReference>
<proteinExistence type="predicted"/>
<feature type="transmembrane region" description="Helical" evidence="9">
    <location>
        <begin position="326"/>
        <end position="348"/>
    </location>
</feature>
<feature type="transmembrane region" description="Helical" evidence="9">
    <location>
        <begin position="12"/>
        <end position="29"/>
    </location>
</feature>
<organism evidence="10">
    <name type="scientific">Caldithrix abyssi</name>
    <dbReference type="NCBI Taxonomy" id="187145"/>
    <lineage>
        <taxon>Bacteria</taxon>
        <taxon>Pseudomonadati</taxon>
        <taxon>Calditrichota</taxon>
        <taxon>Calditrichia</taxon>
        <taxon>Calditrichales</taxon>
        <taxon>Calditrichaceae</taxon>
        <taxon>Caldithrix</taxon>
    </lineage>
</organism>
<keyword evidence="3" id="KW-1003">Cell membrane</keyword>
<keyword evidence="7 9" id="KW-0472">Membrane</keyword>
<dbReference type="EMBL" id="DRTD01000332">
    <property type="protein sequence ID" value="HHE55012.1"/>
    <property type="molecule type" value="Genomic_DNA"/>
</dbReference>
<dbReference type="GO" id="GO:0005886">
    <property type="term" value="C:plasma membrane"/>
    <property type="evidence" value="ECO:0007669"/>
    <property type="project" value="UniProtKB-SubCell"/>
</dbReference>
<gene>
    <name evidence="10" type="ORF">ENL21_04470</name>
</gene>
<dbReference type="GO" id="GO:0006835">
    <property type="term" value="P:dicarboxylic acid transport"/>
    <property type="evidence" value="ECO:0007669"/>
    <property type="project" value="UniProtKB-ARBA"/>
</dbReference>
<evidence type="ECO:0000313" key="10">
    <source>
        <dbReference type="EMBL" id="HHE55012.1"/>
    </source>
</evidence>
<keyword evidence="8" id="KW-0325">Glycoprotein</keyword>
<keyword evidence="6 9" id="KW-1133">Transmembrane helix</keyword>
<dbReference type="GO" id="GO:0015293">
    <property type="term" value="F:symporter activity"/>
    <property type="evidence" value="ECO:0007669"/>
    <property type="project" value="UniProtKB-KW"/>
</dbReference>
<feature type="transmembrane region" description="Helical" evidence="9">
    <location>
        <begin position="354"/>
        <end position="376"/>
    </location>
</feature>
<keyword evidence="2" id="KW-0813">Transport</keyword>
<evidence type="ECO:0000256" key="1">
    <source>
        <dbReference type="ARBA" id="ARBA00004651"/>
    </source>
</evidence>
<dbReference type="AlphaFoldDB" id="A0A7V5H3I3"/>
<dbReference type="Proteomes" id="UP000886111">
    <property type="component" value="Unassembled WGS sequence"/>
</dbReference>
<name>A0A7V5H3I3_CALAY</name>
<dbReference type="InterPro" id="IPR018107">
    <property type="entry name" value="Na-dicarboxylate_symporter_CS"/>
</dbReference>
<evidence type="ECO:0000256" key="8">
    <source>
        <dbReference type="ARBA" id="ARBA00023180"/>
    </source>
</evidence>
<comment type="subcellular location">
    <subcellularLocation>
        <location evidence="1">Cell membrane</location>
        <topology evidence="1">Multi-pass membrane protein</topology>
    </subcellularLocation>
</comment>
<dbReference type="InterPro" id="IPR036458">
    <property type="entry name" value="Na:dicarbo_symporter_sf"/>
</dbReference>
<keyword evidence="5" id="KW-0769">Symport</keyword>
<dbReference type="PRINTS" id="PR00173">
    <property type="entry name" value="EDTRNSPORT"/>
</dbReference>
<evidence type="ECO:0000256" key="5">
    <source>
        <dbReference type="ARBA" id="ARBA00022847"/>
    </source>
</evidence>
<protein>
    <submittedName>
        <fullName evidence="10">Dicarboxylate/amino acid:cation symporter</fullName>
    </submittedName>
</protein>
<feature type="transmembrane region" description="Helical" evidence="9">
    <location>
        <begin position="83"/>
        <end position="105"/>
    </location>
</feature>
<dbReference type="PANTHER" id="PTHR11958">
    <property type="entry name" value="SODIUM/DICARBOXYLATE SYMPORTER-RELATED"/>
    <property type="match status" value="1"/>
</dbReference>
<dbReference type="SUPFAM" id="SSF118215">
    <property type="entry name" value="Proton glutamate symport protein"/>
    <property type="match status" value="1"/>
</dbReference>
<evidence type="ECO:0000256" key="6">
    <source>
        <dbReference type="ARBA" id="ARBA00022989"/>
    </source>
</evidence>
<feature type="transmembrane region" description="Helical" evidence="9">
    <location>
        <begin position="220"/>
        <end position="244"/>
    </location>
</feature>
<feature type="transmembrane region" description="Helical" evidence="9">
    <location>
        <begin position="188"/>
        <end position="208"/>
    </location>
</feature>
<dbReference type="PANTHER" id="PTHR11958:SF63">
    <property type="entry name" value="AMINO ACID TRANSPORTER"/>
    <property type="match status" value="1"/>
</dbReference>
<comment type="caution">
    <text evidence="10">The sequence shown here is derived from an EMBL/GenBank/DDBJ whole genome shotgun (WGS) entry which is preliminary data.</text>
</comment>
<sequence>MKLKSISLHWQILIGLILGVLLAILSKIFHFEDFVIQDISLLGTFFIRALKMIIVPLIVSSIISGVTNIGDAEHFGRLSLKTLLYYLTTSIFAILTGLILVNLIAPGVSANLSFQETPGGFENAATSFKDLILRIIPENPIASMAKGEILPTIFFSLLFGFFITRSPEPYKKQLTGFFQSVFEVMMGLTHFIILFAPLGVFALIAKVIAQTGFDAVLPLLKYMITVILGLLIHATITLPLLIYFLGGISPLKHFKAMSAALLTAFSTSSSSATLPLTMDSIENNAGVSNKVSSFVLPLGATINMDGTALYECVAAMFIAQVYGIDLSFVQQMIVVITALLASVGAAGIPMAGLVMITIILKAVGLPLEGIGMILAVDRIIDMLRTSVNVWSDSCGAVLIARSEGENKLAVLKGKEL</sequence>
<reference evidence="10" key="1">
    <citation type="journal article" date="2020" name="mSystems">
        <title>Genome- and Community-Level Interaction Insights into Carbon Utilization and Element Cycling Functions of Hydrothermarchaeota in Hydrothermal Sediment.</title>
        <authorList>
            <person name="Zhou Z."/>
            <person name="Liu Y."/>
            <person name="Xu W."/>
            <person name="Pan J."/>
            <person name="Luo Z.H."/>
            <person name="Li M."/>
        </authorList>
    </citation>
    <scope>NUCLEOTIDE SEQUENCE [LARGE SCALE GENOMIC DNA]</scope>
    <source>
        <strain evidence="10">HyVt-76</strain>
    </source>
</reference>
<keyword evidence="4 9" id="KW-0812">Transmembrane</keyword>
<dbReference type="FunFam" id="1.10.3860.10:FF:000001">
    <property type="entry name" value="C4-dicarboxylate transport protein"/>
    <property type="match status" value="1"/>
</dbReference>
<evidence type="ECO:0000256" key="9">
    <source>
        <dbReference type="SAM" id="Phobius"/>
    </source>
</evidence>
<evidence type="ECO:0000256" key="2">
    <source>
        <dbReference type="ARBA" id="ARBA00022448"/>
    </source>
</evidence>
<accession>A0A7V5H3I3</accession>
<dbReference type="PROSITE" id="PS00714">
    <property type="entry name" value="NA_DICARBOXYL_SYMP_2"/>
    <property type="match status" value="1"/>
</dbReference>
<evidence type="ECO:0000256" key="3">
    <source>
        <dbReference type="ARBA" id="ARBA00022475"/>
    </source>
</evidence>
<dbReference type="InterPro" id="IPR001991">
    <property type="entry name" value="Na-dicarboxylate_symporter"/>
</dbReference>
<evidence type="ECO:0000256" key="7">
    <source>
        <dbReference type="ARBA" id="ARBA00023136"/>
    </source>
</evidence>